<comment type="similarity">
    <text evidence="1">Belongs to the metallo-dependent hydrolases superfamily.</text>
</comment>
<dbReference type="OrthoDB" id="9787654at2"/>
<evidence type="ECO:0000313" key="4">
    <source>
        <dbReference type="Proteomes" id="UP000044071"/>
    </source>
</evidence>
<dbReference type="GO" id="GO:0016787">
    <property type="term" value="F:hydrolase activity"/>
    <property type="evidence" value="ECO:0007669"/>
    <property type="project" value="UniProtKB-KW"/>
</dbReference>
<dbReference type="RefSeq" id="WP_043873518.1">
    <property type="nucleotide sequence ID" value="NZ_CCVW01000001.1"/>
</dbReference>
<dbReference type="AlphaFoldDB" id="A0A078KVU6"/>
<keyword evidence="3" id="KW-0378">Hydrolase</keyword>
<evidence type="ECO:0000259" key="2">
    <source>
        <dbReference type="Pfam" id="PF04909"/>
    </source>
</evidence>
<dbReference type="eggNOG" id="COG3618">
    <property type="taxonomic scope" value="Bacteria"/>
</dbReference>
<dbReference type="SUPFAM" id="SSF51556">
    <property type="entry name" value="Metallo-dependent hydrolases"/>
    <property type="match status" value="1"/>
</dbReference>
<protein>
    <submittedName>
        <fullName evidence="3">Putative metal-dependent hydrolase of the TIM-barrel fold protein</fullName>
    </submittedName>
</protein>
<dbReference type="PANTHER" id="PTHR43569:SF1">
    <property type="entry name" value="BLL3371 PROTEIN"/>
    <property type="match status" value="1"/>
</dbReference>
<dbReference type="Proteomes" id="UP000044071">
    <property type="component" value="Unassembled WGS sequence"/>
</dbReference>
<proteinExistence type="inferred from homology"/>
<sequence>MTIKIVDSHFHFYDRKINNHPFLANYDEKLALLWGKNYHHRLGESYLPADYLQDMQGFEIEHLVMAELVSTDPLKEMQFAQELARQTNYPSAAIANISLLDKNLAKRLDEYLEIPIVRAVRDHLLWDPNNPQHCYTERGDTLKEPMVEESFTILKDYPYSFEFEIYSQEIPLVRHYAEKFPTINFALHCLGWPIDQSPSGFEKWKKEVQDLSQCPNVFVKITAIECIFGLQWSLEQITPWIKATIERFGASRCMFGSHLPISKLSKGVSALYEAYLAIVADLSIQEQQDLFANSAKRFYRV</sequence>
<dbReference type="EMBL" id="CCSB01000001">
    <property type="protein sequence ID" value="CDZ77116.1"/>
    <property type="molecule type" value="Genomic_DNA"/>
</dbReference>
<feature type="domain" description="Amidohydrolase-related" evidence="2">
    <location>
        <begin position="7"/>
        <end position="300"/>
    </location>
</feature>
<evidence type="ECO:0000256" key="1">
    <source>
        <dbReference type="ARBA" id="ARBA00038310"/>
    </source>
</evidence>
<evidence type="ECO:0000313" key="3">
    <source>
        <dbReference type="EMBL" id="CDZ77116.1"/>
    </source>
</evidence>
<dbReference type="Gene3D" id="3.20.20.140">
    <property type="entry name" value="Metal-dependent hydrolases"/>
    <property type="match status" value="1"/>
</dbReference>
<name>A0A078KVU6_9GAMM</name>
<dbReference type="PANTHER" id="PTHR43569">
    <property type="entry name" value="AMIDOHYDROLASE"/>
    <property type="match status" value="1"/>
</dbReference>
<dbReference type="InterPro" id="IPR006680">
    <property type="entry name" value="Amidohydro-rel"/>
</dbReference>
<keyword evidence="4" id="KW-1185">Reference proteome</keyword>
<dbReference type="InterPro" id="IPR052350">
    <property type="entry name" value="Metallo-dep_Lactonases"/>
</dbReference>
<reference evidence="3 4" key="1">
    <citation type="submission" date="2014-06" db="EMBL/GenBank/DDBJ databases">
        <authorList>
            <person name="Urmite Genomes Urmite Genomes"/>
        </authorList>
    </citation>
    <scope>NUCLEOTIDE SEQUENCE [LARGE SCALE GENOMIC DNA]</scope>
</reference>
<dbReference type="STRING" id="1034943.BN59_01398"/>
<accession>A0A078KVU6</accession>
<dbReference type="Pfam" id="PF04909">
    <property type="entry name" value="Amidohydro_2"/>
    <property type="match status" value="1"/>
</dbReference>
<dbReference type="InterPro" id="IPR032466">
    <property type="entry name" value="Metal_Hydrolase"/>
</dbReference>
<organism evidence="3 4">
    <name type="scientific">Legionella massiliensis</name>
    <dbReference type="NCBI Taxonomy" id="1034943"/>
    <lineage>
        <taxon>Bacteria</taxon>
        <taxon>Pseudomonadati</taxon>
        <taxon>Pseudomonadota</taxon>
        <taxon>Gammaproteobacteria</taxon>
        <taxon>Legionellales</taxon>
        <taxon>Legionellaceae</taxon>
        <taxon>Legionella</taxon>
    </lineage>
</organism>
<gene>
    <name evidence="3" type="ORF">BN59_01398</name>
</gene>